<keyword evidence="16" id="KW-1185">Reference proteome</keyword>
<feature type="transmembrane region" description="Helical" evidence="9">
    <location>
        <begin position="935"/>
        <end position="953"/>
    </location>
</feature>
<evidence type="ECO:0000313" key="16">
    <source>
        <dbReference type="Proteomes" id="UP000192610"/>
    </source>
</evidence>
<dbReference type="NCBIfam" id="TIGR00916">
    <property type="entry name" value="2A0604s01"/>
    <property type="match status" value="2"/>
</dbReference>
<evidence type="ECO:0000256" key="10">
    <source>
        <dbReference type="HAMAP-Rule" id="MF_01464"/>
    </source>
</evidence>
<evidence type="ECO:0000313" key="15">
    <source>
        <dbReference type="EMBL" id="OQP39746.1"/>
    </source>
</evidence>
<feature type="domain" description="SecDF P1 head subdomain" evidence="14">
    <location>
        <begin position="386"/>
        <end position="491"/>
    </location>
</feature>
<reference evidence="16" key="1">
    <citation type="submission" date="2016-04" db="EMBL/GenBank/DDBJ databases">
        <authorList>
            <person name="Chen L."/>
            <person name="Zhuang W."/>
            <person name="Wang G."/>
        </authorList>
    </citation>
    <scope>NUCLEOTIDE SEQUENCE [LARGE SCALE GENOMIC DNA]</scope>
    <source>
        <strain evidence="16">17621</strain>
    </source>
</reference>
<accession>A0A1V9E0V2</accession>
<dbReference type="EMBL" id="LVXG01000078">
    <property type="protein sequence ID" value="OQP39746.1"/>
    <property type="molecule type" value="Genomic_DNA"/>
</dbReference>
<keyword evidence="4 9" id="KW-0812">Transmembrane</keyword>
<dbReference type="InterPro" id="IPR022645">
    <property type="entry name" value="SecD/SecF_bac"/>
</dbReference>
<evidence type="ECO:0000256" key="1">
    <source>
        <dbReference type="ARBA" id="ARBA00004651"/>
    </source>
</evidence>
<dbReference type="GO" id="GO:0065002">
    <property type="term" value="P:intracellular protein transmembrane transport"/>
    <property type="evidence" value="ECO:0007669"/>
    <property type="project" value="UniProtKB-UniRule"/>
</dbReference>
<dbReference type="PANTHER" id="PTHR30081:SF1">
    <property type="entry name" value="PROTEIN TRANSLOCASE SUBUNIT SECD"/>
    <property type="match status" value="1"/>
</dbReference>
<dbReference type="STRING" id="354355.SAMN05660816_01967"/>
<dbReference type="InterPro" id="IPR022813">
    <property type="entry name" value="SecD/SecF_arch_bac"/>
</dbReference>
<dbReference type="HAMAP" id="MF_01464_B">
    <property type="entry name" value="SecF_B"/>
    <property type="match status" value="1"/>
</dbReference>
<comment type="function">
    <text evidence="9">Part of the Sec protein translocase complex. Interacts with the SecYEG preprotein conducting channel. SecDF uses the proton motive force (PMF) to complete protein translocation after the ATP-dependent function of SecA.</text>
</comment>
<comment type="similarity">
    <text evidence="9">Belongs to the SecD/SecF family. SecD subfamily.</text>
</comment>
<feature type="transmembrane region" description="Helical" evidence="9">
    <location>
        <begin position="537"/>
        <end position="557"/>
    </location>
</feature>
<keyword evidence="8 9" id="KW-0472">Membrane</keyword>
<proteinExistence type="inferred from homology"/>
<evidence type="ECO:0000256" key="6">
    <source>
        <dbReference type="ARBA" id="ARBA00022989"/>
    </source>
</evidence>
<evidence type="ECO:0000256" key="8">
    <source>
        <dbReference type="ARBA" id="ARBA00023136"/>
    </source>
</evidence>
<evidence type="ECO:0000256" key="5">
    <source>
        <dbReference type="ARBA" id="ARBA00022927"/>
    </source>
</evidence>
<gene>
    <name evidence="9" type="primary">secD</name>
    <name evidence="10" type="synonym">secF</name>
    <name evidence="15" type="ORF">A4H97_16095</name>
</gene>
<dbReference type="NCBIfam" id="TIGR01129">
    <property type="entry name" value="secD"/>
    <property type="match status" value="1"/>
</dbReference>
<evidence type="ECO:0000256" key="2">
    <source>
        <dbReference type="ARBA" id="ARBA00022448"/>
    </source>
</evidence>
<dbReference type="PRINTS" id="PR01755">
    <property type="entry name" value="SECFTRNLCASE"/>
</dbReference>
<feature type="region of interest" description="Disordered" evidence="11">
    <location>
        <begin position="993"/>
        <end position="1012"/>
    </location>
</feature>
<feature type="transmembrane region" description="Helical" evidence="9">
    <location>
        <begin position="509"/>
        <end position="530"/>
    </location>
</feature>
<dbReference type="InterPro" id="IPR005665">
    <property type="entry name" value="SecF_bac"/>
</dbReference>
<dbReference type="InterPro" id="IPR022646">
    <property type="entry name" value="SecD/SecF_CS"/>
</dbReference>
<dbReference type="InterPro" id="IPR048634">
    <property type="entry name" value="SecD_SecF_C"/>
</dbReference>
<dbReference type="NCBIfam" id="TIGR00966">
    <property type="entry name" value="transloc_SecF"/>
    <property type="match status" value="1"/>
</dbReference>
<name>A0A1V9E0V2_9BACT</name>
<dbReference type="HAMAP" id="MF_01463_B">
    <property type="entry name" value="SecD_B"/>
    <property type="match status" value="1"/>
</dbReference>
<dbReference type="AlphaFoldDB" id="A0A1V9E0V2"/>
<feature type="transmembrane region" description="Helical" evidence="9">
    <location>
        <begin position="612"/>
        <end position="632"/>
    </location>
</feature>
<dbReference type="InterPro" id="IPR048631">
    <property type="entry name" value="SecD_1st"/>
</dbReference>
<feature type="domain" description="Protein export membrane protein SecD/SecF C-terminal" evidence="12">
    <location>
        <begin position="810"/>
        <end position="987"/>
    </location>
</feature>
<dbReference type="GO" id="GO:0005886">
    <property type="term" value="C:plasma membrane"/>
    <property type="evidence" value="ECO:0007669"/>
    <property type="project" value="UniProtKB-SubCell"/>
</dbReference>
<dbReference type="InterPro" id="IPR054384">
    <property type="entry name" value="SecDF_P1_head"/>
</dbReference>
<keyword evidence="6 9" id="KW-1133">Transmembrane helix</keyword>
<dbReference type="Proteomes" id="UP000192610">
    <property type="component" value="Unassembled WGS sequence"/>
</dbReference>
<feature type="transmembrane region" description="Helical" evidence="9">
    <location>
        <begin position="563"/>
        <end position="584"/>
    </location>
</feature>
<feature type="domain" description="Protein export membrane protein SecD/SecF C-terminal" evidence="12">
    <location>
        <begin position="495"/>
        <end position="663"/>
    </location>
</feature>
<dbReference type="OrthoDB" id="9805019at2"/>
<dbReference type="Pfam" id="PF21760">
    <property type="entry name" value="SecD_1st"/>
    <property type="match status" value="1"/>
</dbReference>
<comment type="similarity">
    <text evidence="10">Belongs to the SecD/SecF family. SecF subfamily.</text>
</comment>
<dbReference type="NCBIfam" id="NF009585">
    <property type="entry name" value="PRK13024.1-5"/>
    <property type="match status" value="1"/>
</dbReference>
<organism evidence="15 16">
    <name type="scientific">Niastella yeongjuensis</name>
    <dbReference type="NCBI Taxonomy" id="354355"/>
    <lineage>
        <taxon>Bacteria</taxon>
        <taxon>Pseudomonadati</taxon>
        <taxon>Bacteroidota</taxon>
        <taxon>Chitinophagia</taxon>
        <taxon>Chitinophagales</taxon>
        <taxon>Chitinophagaceae</taxon>
        <taxon>Niastella</taxon>
    </lineage>
</organism>
<keyword evidence="3 9" id="KW-1003">Cell membrane</keyword>
<comment type="subunit">
    <text evidence="10">Forms a complex with SecD. Part of the essential Sec protein translocation apparatus which comprises SecA, SecYEG and auxiliary proteins SecDF. Other proteins may also be involved.</text>
</comment>
<feature type="transmembrane region" description="Helical" evidence="9">
    <location>
        <begin position="849"/>
        <end position="871"/>
    </location>
</feature>
<dbReference type="InterPro" id="IPR005791">
    <property type="entry name" value="SecD"/>
</dbReference>
<dbReference type="RefSeq" id="WP_081204182.1">
    <property type="nucleotide sequence ID" value="NZ_FOCZ01000003.1"/>
</dbReference>
<evidence type="ECO:0000259" key="12">
    <source>
        <dbReference type="Pfam" id="PF02355"/>
    </source>
</evidence>
<comment type="caution">
    <text evidence="9">Lacks conserved residue(s) required for the propagation of feature annotation.</text>
</comment>
<comment type="caution">
    <text evidence="15">The sequence shown here is derived from an EMBL/GenBank/DDBJ whole genome shotgun (WGS) entry which is preliminary data.</text>
</comment>
<feature type="transmembrane region" description="Helical" evidence="9">
    <location>
        <begin position="959"/>
        <end position="983"/>
    </location>
</feature>
<dbReference type="Pfam" id="PF22599">
    <property type="entry name" value="SecDF_P1_head"/>
    <property type="match status" value="1"/>
</dbReference>
<feature type="compositionally biased region" description="Polar residues" evidence="11">
    <location>
        <begin position="1000"/>
        <end position="1012"/>
    </location>
</feature>
<feature type="domain" description="Protein translocase subunit SecDF P1" evidence="13">
    <location>
        <begin position="204"/>
        <end position="262"/>
    </location>
</feature>
<dbReference type="Gene3D" id="3.30.1360.200">
    <property type="match status" value="1"/>
</dbReference>
<evidence type="ECO:0000256" key="7">
    <source>
        <dbReference type="ARBA" id="ARBA00023010"/>
    </source>
</evidence>
<dbReference type="GO" id="GO:0006605">
    <property type="term" value="P:protein targeting"/>
    <property type="evidence" value="ECO:0007669"/>
    <property type="project" value="UniProtKB-UniRule"/>
</dbReference>
<evidence type="ECO:0000256" key="11">
    <source>
        <dbReference type="SAM" id="MobiDB-lite"/>
    </source>
</evidence>
<comment type="subunit">
    <text evidence="9">Forms a complex with SecF. Part of the essential Sec protein translocation apparatus which comprises SecA, SecYEG and auxiliary proteins SecDF. Other proteins may also be involved.</text>
</comment>
<evidence type="ECO:0000256" key="3">
    <source>
        <dbReference type="ARBA" id="ARBA00022475"/>
    </source>
</evidence>
<protein>
    <recommendedName>
        <fullName evidence="9 10">Multifunctional fusion protein</fullName>
    </recommendedName>
    <domain>
        <recommendedName>
            <fullName evidence="9">Protein translocase subunit SecD</fullName>
        </recommendedName>
    </domain>
    <domain>
        <recommendedName>
            <fullName evidence="10">Protein-export membrane protein SecF</fullName>
        </recommendedName>
    </domain>
</protein>
<evidence type="ECO:0000256" key="4">
    <source>
        <dbReference type="ARBA" id="ARBA00022692"/>
    </source>
</evidence>
<dbReference type="SUPFAM" id="SSF82866">
    <property type="entry name" value="Multidrug efflux transporter AcrB transmembrane domain"/>
    <property type="match status" value="2"/>
</dbReference>
<dbReference type="Gene3D" id="1.20.1640.10">
    <property type="entry name" value="Multidrug efflux transporter AcrB transmembrane domain"/>
    <property type="match status" value="2"/>
</dbReference>
<dbReference type="GO" id="GO:0015450">
    <property type="term" value="F:protein-transporting ATPase activity"/>
    <property type="evidence" value="ECO:0007669"/>
    <property type="project" value="InterPro"/>
</dbReference>
<feature type="transmembrane region" description="Helical" evidence="9">
    <location>
        <begin position="694"/>
        <end position="714"/>
    </location>
</feature>
<dbReference type="PANTHER" id="PTHR30081">
    <property type="entry name" value="PROTEIN-EXPORT MEMBRANE PROTEIN SEC"/>
    <property type="match status" value="1"/>
</dbReference>
<dbReference type="Gene3D" id="3.30.70.3220">
    <property type="match status" value="1"/>
</dbReference>
<evidence type="ECO:0000259" key="13">
    <source>
        <dbReference type="Pfam" id="PF21760"/>
    </source>
</evidence>
<dbReference type="GO" id="GO:0043952">
    <property type="term" value="P:protein transport by the Sec complex"/>
    <property type="evidence" value="ECO:0007669"/>
    <property type="project" value="UniProtKB-UniRule"/>
</dbReference>
<keyword evidence="2 9" id="KW-0813">Transport</keyword>
<comment type="subcellular location">
    <subcellularLocation>
        <location evidence="1 9">Cell membrane</location>
        <topology evidence="1 9">Multi-pass membrane protein</topology>
    </subcellularLocation>
</comment>
<dbReference type="Pfam" id="PF07549">
    <property type="entry name" value="Sec_GG"/>
    <property type="match status" value="1"/>
</dbReference>
<sequence length="1012" mass="111353">MRALVSIFAGLLILISLYQLSFTWFVNQHEKEQGKKAEMYVKRTYPLTPQQKYPTNTEARAYYKDTVDNAHDAYLDSLLTATRDKKITWWGQTYQKAKESELLLGLDLQGGINVTMDIALDGLIKNGLANNPKDPQLLKAIGEAQRRKLNSDQNFIDLFASVYREQNPGTRLAPLFVNANNKLPGDASDSRVLNYIHDQANAAMKQTYQVLRKRIDKFGVAQPNINLDENKGIITVELAGASDPERVRKYLQSTANLQFWEVYTLEELSNSVMSASKALDEYMSATTVDTNGVAKKDTTTRNILVSKIKFIPPQQDQNTGKVSYSPSLGLSLLADTAAVNKYLAIPAVRNSFPSNLKFLWGKQDRDDDGKLSNFLRLYAIKTVPGKDKASLEGDAIEDARQEFDQVTNEVAVAMEMNPTGARNWATLTGKNVGKPIAIVLDDIVYSAPNVIQKIEGGHSRVTMGSGGKNQQLVVEEANDLANILKAGKLEAPAIIVQEQVVGPTLGAQAVNGGIMAFAIAFIVIFALMLVYYNTAGIVANIALILNLLFTIGVLSALNATLTAPGIAGLVLTIGMAVDTNVIIFERIKEELSKGNTYAQAVKTGYLRSLPPVLDAHITTMLTAIILFIYGLGPVLGFATTQILGILLSLFCGILVSRLITDFYTNKNRHFVYFTGLSKRIFKHAAFKFIQYRKVAYMISAVVLLLGVASFFHGFRYGVEFSGGRSYVVNFGKSVNAEEIRNSLEKTFGTTPTIKTYGGPDKLNITTDYRVSETGLTVDSAVQSTLYNGLKTFLPDGTTQQDFNNRLLEGSNKVNPTISDDLKKGAQWATFWSMLIIAIYIFIRFRDWRYSLGTIVALLHDVLVTMAVFSFLKDVVPFPLEIDQHFIAAILTVIGFSMNDTVIVYDRIREYSHTMHGADKTTILNKAINDTLSRTIMTSLTVFLTILILFLVGGEVTKGFAFAMLIGVITGTYSSIFVAAPILIDFAKDKPLGEAAPAPQKGSSTQKAVTNKA</sequence>
<feature type="transmembrane region" description="Helical" evidence="9">
    <location>
        <begin position="883"/>
        <end position="904"/>
    </location>
</feature>
<dbReference type="Pfam" id="PF02355">
    <property type="entry name" value="SecD_SecF_C"/>
    <property type="match status" value="2"/>
</dbReference>
<dbReference type="InterPro" id="IPR055344">
    <property type="entry name" value="SecD_SecF_C_bact"/>
</dbReference>
<evidence type="ECO:0000256" key="9">
    <source>
        <dbReference type="HAMAP-Rule" id="MF_01463"/>
    </source>
</evidence>
<feature type="transmembrane region" description="Helical" evidence="9">
    <location>
        <begin position="638"/>
        <end position="659"/>
    </location>
</feature>
<keyword evidence="5 9" id="KW-0653">Protein transport</keyword>
<dbReference type="FunFam" id="1.20.1640.10:FF:000004">
    <property type="entry name" value="Protein translocase subunit SecD"/>
    <property type="match status" value="1"/>
</dbReference>
<feature type="transmembrane region" description="Helical" evidence="9">
    <location>
        <begin position="824"/>
        <end position="842"/>
    </location>
</feature>
<evidence type="ECO:0000259" key="14">
    <source>
        <dbReference type="Pfam" id="PF22599"/>
    </source>
</evidence>
<keyword evidence="7 9" id="KW-0811">Translocation</keyword>